<dbReference type="SUPFAM" id="SSF63737">
    <property type="entry name" value="Leukotriene A4 hydrolase N-terminal domain"/>
    <property type="match status" value="1"/>
</dbReference>
<keyword evidence="1" id="KW-0732">Signal</keyword>
<dbReference type="InterPro" id="IPR014782">
    <property type="entry name" value="Peptidase_M1_dom"/>
</dbReference>
<dbReference type="SUPFAM" id="SSF55486">
    <property type="entry name" value="Metalloproteases ('zincins'), catalytic domain"/>
    <property type="match status" value="1"/>
</dbReference>
<dbReference type="PANTHER" id="PTHR45726:SF3">
    <property type="entry name" value="LEUKOTRIENE A-4 HYDROLASE"/>
    <property type="match status" value="1"/>
</dbReference>
<evidence type="ECO:0000259" key="3">
    <source>
        <dbReference type="Pfam" id="PF17900"/>
    </source>
</evidence>
<feature type="chain" id="PRO_5047045208" evidence="1">
    <location>
        <begin position="26"/>
        <end position="553"/>
    </location>
</feature>
<dbReference type="Pfam" id="PF01433">
    <property type="entry name" value="Peptidase_M1"/>
    <property type="match status" value="1"/>
</dbReference>
<organism evidence="4 5">
    <name type="scientific">Dyadobacter beijingensis</name>
    <dbReference type="NCBI Taxonomy" id="365489"/>
    <lineage>
        <taxon>Bacteria</taxon>
        <taxon>Pseudomonadati</taxon>
        <taxon>Bacteroidota</taxon>
        <taxon>Cytophagia</taxon>
        <taxon>Cytophagales</taxon>
        <taxon>Spirosomataceae</taxon>
        <taxon>Dyadobacter</taxon>
    </lineage>
</organism>
<gene>
    <name evidence="4" type="ORF">GCM10010967_04790</name>
</gene>
<sequence>MLIKIQMLKKVAVICLLFASSGAFAQKKEFTHADTLRGAITPERAWWDLSYYHLNVRPNEKDSTLTGSTVIQYKVLKPSHTMQVDLQEPLQITKVIQDGESLTYRRDGNAFFITLKKTQETGKTESIEVFYTGKPRLAKRPPWDGGVQWVPDGKGNTIISTSCQGLGSSVWWPCKDHMYDEPDSMLISITVPKNMMDVSNGNLRSVVENGDNSHTYNWFVANPINNYGVNMNVANYVSWKETFKGEKGDLQLSYYVLPQNLEKAKQQFTQAPKMLKAFEHWFGPYPFYEDGYKLVEVPYLGMEHQSSVTYGNDYKMGYRGKDLSNTGWGLKWDFIIIHESGHEWFANNITYKDVADMWVHESFTNYSENLYTEYYFGKKAGEDYVIGTRELIANDIPIVGVYGVNQEGSKDMYYKGGNMLHTIRQVVNDDEKWRQILRGLNKTFYHQTVDGSQIENYVSEHAGRNLSKVFDQYLRDVRIPVLEYAFGSKGLQYRWINVVEGFDMPVKVKLAGGKEEFLYPTSEWKTLKVKGDKSLTVDRNFYVEAKESKQAAL</sequence>
<dbReference type="PANTHER" id="PTHR45726">
    <property type="entry name" value="LEUKOTRIENE A-4 HYDROLASE"/>
    <property type="match status" value="1"/>
</dbReference>
<keyword evidence="5" id="KW-1185">Reference proteome</keyword>
<proteinExistence type="predicted"/>
<dbReference type="InterPro" id="IPR027268">
    <property type="entry name" value="Peptidase_M4/M1_CTD_sf"/>
</dbReference>
<evidence type="ECO:0000256" key="1">
    <source>
        <dbReference type="SAM" id="SignalP"/>
    </source>
</evidence>
<dbReference type="Pfam" id="PF17900">
    <property type="entry name" value="Peptidase_M1_N"/>
    <property type="match status" value="1"/>
</dbReference>
<dbReference type="Gene3D" id="1.10.390.10">
    <property type="entry name" value="Neutral Protease Domain 2"/>
    <property type="match status" value="1"/>
</dbReference>
<dbReference type="EMBL" id="BMLI01000001">
    <property type="protein sequence ID" value="GGM76253.1"/>
    <property type="molecule type" value="Genomic_DNA"/>
</dbReference>
<evidence type="ECO:0000313" key="5">
    <source>
        <dbReference type="Proteomes" id="UP000632339"/>
    </source>
</evidence>
<feature type="domain" description="Peptidase M1 membrane alanine aminopeptidase" evidence="2">
    <location>
        <begin position="270"/>
        <end position="473"/>
    </location>
</feature>
<feature type="signal peptide" evidence="1">
    <location>
        <begin position="1"/>
        <end position="25"/>
    </location>
</feature>
<comment type="caution">
    <text evidence="4">The sequence shown here is derived from an EMBL/GenBank/DDBJ whole genome shotgun (WGS) entry which is preliminary data.</text>
</comment>
<dbReference type="InterPro" id="IPR045357">
    <property type="entry name" value="Aminopeptidase_N-like_N"/>
</dbReference>
<accession>A0ABQ2HEI7</accession>
<dbReference type="InterPro" id="IPR042097">
    <property type="entry name" value="Aminopeptidase_N-like_N_sf"/>
</dbReference>
<dbReference type="Gene3D" id="2.60.40.1730">
    <property type="entry name" value="tricorn interacting facor f3 domain"/>
    <property type="match status" value="1"/>
</dbReference>
<evidence type="ECO:0000259" key="2">
    <source>
        <dbReference type="Pfam" id="PF01433"/>
    </source>
</evidence>
<feature type="domain" description="Aminopeptidase N-like N-terminal" evidence="3">
    <location>
        <begin position="51"/>
        <end position="223"/>
    </location>
</feature>
<reference evidence="5" key="1">
    <citation type="journal article" date="2019" name="Int. J. Syst. Evol. Microbiol.">
        <title>The Global Catalogue of Microorganisms (GCM) 10K type strain sequencing project: providing services to taxonomists for standard genome sequencing and annotation.</title>
        <authorList>
            <consortium name="The Broad Institute Genomics Platform"/>
            <consortium name="The Broad Institute Genome Sequencing Center for Infectious Disease"/>
            <person name="Wu L."/>
            <person name="Ma J."/>
        </authorList>
    </citation>
    <scope>NUCLEOTIDE SEQUENCE [LARGE SCALE GENOMIC DNA]</scope>
    <source>
        <strain evidence="5">CGMCC 1.6375</strain>
    </source>
</reference>
<protein>
    <submittedName>
        <fullName evidence="4">Peptidase M1</fullName>
    </submittedName>
</protein>
<evidence type="ECO:0000313" key="4">
    <source>
        <dbReference type="EMBL" id="GGM76253.1"/>
    </source>
</evidence>
<dbReference type="Proteomes" id="UP000632339">
    <property type="component" value="Unassembled WGS sequence"/>
</dbReference>
<dbReference type="CDD" id="cd09603">
    <property type="entry name" value="M1_APN_like"/>
    <property type="match status" value="1"/>
</dbReference>
<dbReference type="InterPro" id="IPR034015">
    <property type="entry name" value="M1_LTA4H"/>
</dbReference>
<name>A0ABQ2HEI7_9BACT</name>